<accession>A0A564WFF4</accession>
<dbReference type="Gene3D" id="3.30.160.20">
    <property type="match status" value="1"/>
</dbReference>
<feature type="domain" description="Prokaryotic-type class I peptide chain release factors" evidence="2">
    <location>
        <begin position="30"/>
        <end position="46"/>
    </location>
</feature>
<organism evidence="3 4">
    <name type="scientific">Candidatus Defluviicoccus seviourii</name>
    <dbReference type="NCBI Taxonomy" id="2565273"/>
    <lineage>
        <taxon>Bacteria</taxon>
        <taxon>Pseudomonadati</taxon>
        <taxon>Pseudomonadota</taxon>
        <taxon>Alphaproteobacteria</taxon>
        <taxon>Rhodospirillales</taxon>
        <taxon>Rhodospirillaceae</taxon>
        <taxon>Defluviicoccus</taxon>
    </lineage>
</organism>
<reference evidence="3" key="1">
    <citation type="submission" date="2018-11" db="EMBL/GenBank/DDBJ databases">
        <authorList>
            <person name="Onetto C."/>
        </authorList>
    </citation>
    <scope>NUCLEOTIDE SEQUENCE [LARGE SCALE GENOMIC DNA]</scope>
</reference>
<sequence>MGEVGAGSPSRLAVGGLVIDGAEIEERFVRSGGPGGQNVNKVATAVQLRFDVRHSQSLPVDVRARLERLAGRLVTREGVLVITAQRFRTQERNRQDALDRLMEWIRRALIVPRSRRPTRPSAAAVRNRLEAKRRRATLKARRREGSGEE</sequence>
<proteinExistence type="predicted"/>
<dbReference type="PROSITE" id="PS00745">
    <property type="entry name" value="RF_PROK_I"/>
    <property type="match status" value="1"/>
</dbReference>
<dbReference type="EC" id="3.1.1.29" evidence="3"/>
<evidence type="ECO:0000259" key="2">
    <source>
        <dbReference type="PROSITE" id="PS00745"/>
    </source>
</evidence>
<dbReference type="NCBIfam" id="NF006718">
    <property type="entry name" value="PRK09256.1"/>
    <property type="match status" value="1"/>
</dbReference>
<evidence type="ECO:0000313" key="4">
    <source>
        <dbReference type="Proteomes" id="UP000326641"/>
    </source>
</evidence>
<dbReference type="GO" id="GO:0043022">
    <property type="term" value="F:ribosome binding"/>
    <property type="evidence" value="ECO:0007669"/>
    <property type="project" value="TreeGrafter"/>
</dbReference>
<dbReference type="PANTHER" id="PTHR47814">
    <property type="entry name" value="PEPTIDYL-TRNA HYDROLASE ARFB"/>
    <property type="match status" value="1"/>
</dbReference>
<gene>
    <name evidence="3" type="primary">arfB</name>
    <name evidence="3" type="ORF">DF3PA_40072</name>
</gene>
<feature type="region of interest" description="Disordered" evidence="1">
    <location>
        <begin position="115"/>
        <end position="149"/>
    </location>
</feature>
<dbReference type="GO" id="GO:0004045">
    <property type="term" value="F:peptidyl-tRNA hydrolase activity"/>
    <property type="evidence" value="ECO:0007669"/>
    <property type="project" value="UniProtKB-EC"/>
</dbReference>
<evidence type="ECO:0000313" key="3">
    <source>
        <dbReference type="EMBL" id="VUX47196.1"/>
    </source>
</evidence>
<keyword evidence="4" id="KW-1185">Reference proteome</keyword>
<evidence type="ECO:0000256" key="1">
    <source>
        <dbReference type="SAM" id="MobiDB-lite"/>
    </source>
</evidence>
<name>A0A564WFF4_9PROT</name>
<dbReference type="Proteomes" id="UP000326641">
    <property type="component" value="Unassembled WGS sequence"/>
</dbReference>
<dbReference type="InterPro" id="IPR000352">
    <property type="entry name" value="Pep_chain_release_fac_I"/>
</dbReference>
<dbReference type="GO" id="GO:0003747">
    <property type="term" value="F:translation release factor activity"/>
    <property type="evidence" value="ECO:0007669"/>
    <property type="project" value="InterPro"/>
</dbReference>
<comment type="caution">
    <text evidence="3">The sequence shown here is derived from an EMBL/GenBank/DDBJ whole genome shotgun (WGS) entry which is preliminary data.</text>
</comment>
<dbReference type="GO" id="GO:0072344">
    <property type="term" value="P:rescue of stalled ribosome"/>
    <property type="evidence" value="ECO:0007669"/>
    <property type="project" value="TreeGrafter"/>
</dbReference>
<dbReference type="AlphaFoldDB" id="A0A564WFF4"/>
<dbReference type="EMBL" id="UXAT02000034">
    <property type="protein sequence ID" value="VUX47196.1"/>
    <property type="molecule type" value="Genomic_DNA"/>
</dbReference>
<dbReference type="FunFam" id="3.30.160.20:FF:000046">
    <property type="entry name" value="Peptidyl-tRNA hydrolase ICT1"/>
    <property type="match status" value="1"/>
</dbReference>
<dbReference type="Pfam" id="PF00472">
    <property type="entry name" value="RF-1"/>
    <property type="match status" value="1"/>
</dbReference>
<keyword evidence="3" id="KW-0378">Hydrolase</keyword>
<dbReference type="PANTHER" id="PTHR47814:SF1">
    <property type="entry name" value="PEPTIDYL-TRNA HYDROLASE ARFB"/>
    <property type="match status" value="1"/>
</dbReference>
<dbReference type="SUPFAM" id="SSF110916">
    <property type="entry name" value="Peptidyl-tRNA hydrolase domain-like"/>
    <property type="match status" value="1"/>
</dbReference>
<feature type="compositionally biased region" description="Basic residues" evidence="1">
    <location>
        <begin position="131"/>
        <end position="142"/>
    </location>
</feature>
<protein>
    <submittedName>
        <fullName evidence="3">Peptidyl-tRNA hydrolase ArfB</fullName>
        <ecNumber evidence="3">3.1.1.29</ecNumber>
    </submittedName>
</protein>